<dbReference type="PRINTS" id="PR00420">
    <property type="entry name" value="RNGMNOXGNASE"/>
</dbReference>
<proteinExistence type="predicted"/>
<name>A0A7Y9U4I4_9BURK</name>
<dbReference type="InterPro" id="IPR036188">
    <property type="entry name" value="FAD/NAD-bd_sf"/>
</dbReference>
<comment type="caution">
    <text evidence="2">The sequence shown here is derived from an EMBL/GenBank/DDBJ whole genome shotgun (WGS) entry which is preliminary data.</text>
</comment>
<protein>
    <submittedName>
        <fullName evidence="2">2-octaprenyl-6-methoxyphenol hydroxylase</fullName>
        <ecNumber evidence="2">1.14.13.-</ecNumber>
    </submittedName>
</protein>
<evidence type="ECO:0000313" key="2">
    <source>
        <dbReference type="EMBL" id="NYG31978.1"/>
    </source>
</evidence>
<dbReference type="PROSITE" id="PS01304">
    <property type="entry name" value="UBIH"/>
    <property type="match status" value="1"/>
</dbReference>
<accession>A0A7Y9U4I4</accession>
<keyword evidence="3" id="KW-1185">Reference proteome</keyword>
<organism evidence="2 3">
    <name type="scientific">Sphaerotilus montanus</name>
    <dbReference type="NCBI Taxonomy" id="522889"/>
    <lineage>
        <taxon>Bacteria</taxon>
        <taxon>Pseudomonadati</taxon>
        <taxon>Pseudomonadota</taxon>
        <taxon>Betaproteobacteria</taxon>
        <taxon>Burkholderiales</taxon>
        <taxon>Sphaerotilaceae</taxon>
        <taxon>Sphaerotilus</taxon>
    </lineage>
</organism>
<reference evidence="2 3" key="1">
    <citation type="submission" date="2020-07" db="EMBL/GenBank/DDBJ databases">
        <title>Genomic Encyclopedia of Archaeal and Bacterial Type Strains, Phase II (KMG-II): from individual species to whole genera.</title>
        <authorList>
            <person name="Goeker M."/>
        </authorList>
    </citation>
    <scope>NUCLEOTIDE SEQUENCE [LARGE SCALE GENOMIC DNA]</scope>
    <source>
        <strain evidence="2 3">DSM 21226</strain>
    </source>
</reference>
<sequence length="428" mass="45056">MSAVLSRAHAHAHVHVPVLQLAVVGAGPVGLALALSAARRLPSAQVCVYDRLSVDHDVSGDPRTLALSQGSVLELQRLGVWADMAERAEPILAVHVSQQQPGLLDLLGKAPAPELLMRAEDEGVPQLGAVIPYGALAAPMRAAWLAACAREPGRLSVRWGSAVSGVRTVPGGVEIDVGAASGAGGALVESHHLAVIAEGGVFAEQARKAVARDYGQTAWVGTIGLEGGEAGVAHERFTPEGPVALLPLPGTTLADDGRTVRRRAALVWCVDRADDAVAELSEVQRLAVLTHLLPERVGRLVSISPLKGFALGLNAERTLVQGRTVRIGNAAQTLHPVAGQGLNLGLRDAHELVTRLARDGDVDQALRRVEWQRAPDRWAMIAATDFLARSFTWPWPGLSTLRGAGLAVLGQVGPLKSLLARRMMFGGR</sequence>
<keyword evidence="2" id="KW-0560">Oxidoreductase</keyword>
<dbReference type="InterPro" id="IPR002938">
    <property type="entry name" value="FAD-bd"/>
</dbReference>
<dbReference type="Pfam" id="PF01494">
    <property type="entry name" value="FAD_binding_3"/>
    <property type="match status" value="1"/>
</dbReference>
<feature type="domain" description="FAD-binding" evidence="1">
    <location>
        <begin position="20"/>
        <end position="358"/>
    </location>
</feature>
<evidence type="ECO:0000259" key="1">
    <source>
        <dbReference type="Pfam" id="PF01494"/>
    </source>
</evidence>
<dbReference type="EMBL" id="JACCFH010000001">
    <property type="protein sequence ID" value="NYG31978.1"/>
    <property type="molecule type" value="Genomic_DNA"/>
</dbReference>
<dbReference type="SUPFAM" id="SSF51905">
    <property type="entry name" value="FAD/NAD(P)-binding domain"/>
    <property type="match status" value="1"/>
</dbReference>
<dbReference type="GO" id="GO:0016491">
    <property type="term" value="F:oxidoreductase activity"/>
    <property type="evidence" value="ECO:0007669"/>
    <property type="project" value="UniProtKB-KW"/>
</dbReference>
<dbReference type="InterPro" id="IPR051205">
    <property type="entry name" value="UbiH/COQ6_monooxygenase"/>
</dbReference>
<dbReference type="EC" id="1.14.13.-" evidence="2"/>
<evidence type="ECO:0000313" key="3">
    <source>
        <dbReference type="Proteomes" id="UP000518288"/>
    </source>
</evidence>
<dbReference type="AlphaFoldDB" id="A0A7Y9U4I4"/>
<gene>
    <name evidence="2" type="ORF">BDD16_000964</name>
</gene>
<dbReference type="RefSeq" id="WP_179632920.1">
    <property type="nucleotide sequence ID" value="NZ_JACCFH010000001.1"/>
</dbReference>
<dbReference type="Proteomes" id="UP000518288">
    <property type="component" value="Unassembled WGS sequence"/>
</dbReference>
<dbReference type="InterPro" id="IPR018168">
    <property type="entry name" value="Ubi_Hdrlase_CS"/>
</dbReference>
<dbReference type="Gene3D" id="3.50.50.60">
    <property type="entry name" value="FAD/NAD(P)-binding domain"/>
    <property type="match status" value="2"/>
</dbReference>
<dbReference type="Gene3D" id="3.30.9.10">
    <property type="entry name" value="D-Amino Acid Oxidase, subunit A, domain 2"/>
    <property type="match status" value="2"/>
</dbReference>
<dbReference type="GO" id="GO:0071949">
    <property type="term" value="F:FAD binding"/>
    <property type="evidence" value="ECO:0007669"/>
    <property type="project" value="InterPro"/>
</dbReference>
<dbReference type="PANTHER" id="PTHR43876">
    <property type="entry name" value="UBIQUINONE BIOSYNTHESIS MONOOXYGENASE COQ6, MITOCHONDRIAL"/>
    <property type="match status" value="1"/>
</dbReference>
<dbReference type="PANTHER" id="PTHR43876:SF7">
    <property type="entry name" value="UBIQUINONE BIOSYNTHESIS MONOOXYGENASE COQ6, MITOCHONDRIAL"/>
    <property type="match status" value="1"/>
</dbReference>